<dbReference type="InterPro" id="IPR051158">
    <property type="entry name" value="Metallophosphoesterase_sf"/>
</dbReference>
<dbReference type="Gene3D" id="3.60.21.10">
    <property type="match status" value="1"/>
</dbReference>
<accession>A0ABW3UXJ4</accession>
<protein>
    <submittedName>
        <fullName evidence="2">Metallophosphoesterase</fullName>
    </submittedName>
</protein>
<dbReference type="PROSITE" id="PS51318">
    <property type="entry name" value="TAT"/>
    <property type="match status" value="1"/>
</dbReference>
<name>A0ABW3UXJ4_9BACL</name>
<sequence length="286" mass="31933">MTSKLSRRSFLKHALSGFAQLAVLSAGGYGYARYAEPRWLQTKHLTLTLKRLPPAFNGMRIVQFSDVHLGFHYTAEQLSHLVGIIQSHEPDLICFTGDLYDYVVLEDAPAVIQALSRLEAPLGKGAVLGNHDYYGKEPKKITKILADSGFYVLNNQSVALNRGKDYIWLSGIEDMWNGQPDIDKAMQSVPPNDFVLLLSHCPDFADIALQYPIDLQLSGHSHGGQVRLPFYGHIVTPEYAKKYVDGLYILGDGKLQVYTNRGIGVSQYPVRFYCRPELTVLTLQSG</sequence>
<comment type="caution">
    <text evidence="2">The sequence shown here is derived from an EMBL/GenBank/DDBJ whole genome shotgun (WGS) entry which is preliminary data.</text>
</comment>
<dbReference type="Pfam" id="PF00149">
    <property type="entry name" value="Metallophos"/>
    <property type="match status" value="1"/>
</dbReference>
<dbReference type="EMBL" id="JBHTLU010000045">
    <property type="protein sequence ID" value="MFD1224506.1"/>
    <property type="molecule type" value="Genomic_DNA"/>
</dbReference>
<feature type="domain" description="Calcineurin-like phosphoesterase" evidence="1">
    <location>
        <begin position="59"/>
        <end position="223"/>
    </location>
</feature>
<reference evidence="3" key="1">
    <citation type="journal article" date="2019" name="Int. J. Syst. Evol. Microbiol.">
        <title>The Global Catalogue of Microorganisms (GCM) 10K type strain sequencing project: providing services to taxonomists for standard genome sequencing and annotation.</title>
        <authorList>
            <consortium name="The Broad Institute Genomics Platform"/>
            <consortium name="The Broad Institute Genome Sequencing Center for Infectious Disease"/>
            <person name="Wu L."/>
            <person name="Ma J."/>
        </authorList>
    </citation>
    <scope>NUCLEOTIDE SEQUENCE [LARGE SCALE GENOMIC DNA]</scope>
    <source>
        <strain evidence="3">CCUG 53270</strain>
    </source>
</reference>
<dbReference type="CDD" id="cd07385">
    <property type="entry name" value="MPP_YkuE_C"/>
    <property type="match status" value="1"/>
</dbReference>
<evidence type="ECO:0000313" key="2">
    <source>
        <dbReference type="EMBL" id="MFD1224506.1"/>
    </source>
</evidence>
<evidence type="ECO:0000259" key="1">
    <source>
        <dbReference type="Pfam" id="PF00149"/>
    </source>
</evidence>
<dbReference type="PANTHER" id="PTHR31302:SF25">
    <property type="entry name" value="PHOSPHOESTERASE"/>
    <property type="match status" value="1"/>
</dbReference>
<evidence type="ECO:0000313" key="3">
    <source>
        <dbReference type="Proteomes" id="UP001597180"/>
    </source>
</evidence>
<dbReference type="InterPro" id="IPR029052">
    <property type="entry name" value="Metallo-depent_PP-like"/>
</dbReference>
<gene>
    <name evidence="2" type="ORF">ACFQ4B_30800</name>
</gene>
<organism evidence="2 3">
    <name type="scientific">Paenibacillus vulneris</name>
    <dbReference type="NCBI Taxonomy" id="1133364"/>
    <lineage>
        <taxon>Bacteria</taxon>
        <taxon>Bacillati</taxon>
        <taxon>Bacillota</taxon>
        <taxon>Bacilli</taxon>
        <taxon>Bacillales</taxon>
        <taxon>Paenibacillaceae</taxon>
        <taxon>Paenibacillus</taxon>
    </lineage>
</organism>
<proteinExistence type="predicted"/>
<dbReference type="InterPro" id="IPR006311">
    <property type="entry name" value="TAT_signal"/>
</dbReference>
<dbReference type="InterPro" id="IPR004843">
    <property type="entry name" value="Calcineurin-like_PHP"/>
</dbReference>
<dbReference type="PANTHER" id="PTHR31302">
    <property type="entry name" value="TRANSMEMBRANE PROTEIN WITH METALLOPHOSPHOESTERASE DOMAIN-RELATED"/>
    <property type="match status" value="1"/>
</dbReference>
<dbReference type="RefSeq" id="WP_345586392.1">
    <property type="nucleotide sequence ID" value="NZ_BAABJG010000004.1"/>
</dbReference>
<dbReference type="Proteomes" id="UP001597180">
    <property type="component" value="Unassembled WGS sequence"/>
</dbReference>
<dbReference type="SUPFAM" id="SSF56300">
    <property type="entry name" value="Metallo-dependent phosphatases"/>
    <property type="match status" value="1"/>
</dbReference>
<keyword evidence="3" id="KW-1185">Reference proteome</keyword>